<protein>
    <submittedName>
        <fullName evidence="2">Cren protein</fullName>
    </submittedName>
</protein>
<comment type="caution">
    <text evidence="2">The sequence shown here is derived from an EMBL/GenBank/DDBJ whole genome shotgun (WGS) entry which is preliminary data.</text>
</comment>
<reference evidence="2" key="1">
    <citation type="journal article" date="2020" name="mSystems">
        <title>Genome- and Community-Level Interaction Insights into Carbon Utilization and Element Cycling Functions of Hydrothermarchaeota in Hydrothermal Sediment.</title>
        <authorList>
            <person name="Zhou Z."/>
            <person name="Liu Y."/>
            <person name="Xu W."/>
            <person name="Pan J."/>
            <person name="Luo Z.H."/>
            <person name="Li M."/>
        </authorList>
    </citation>
    <scope>NUCLEOTIDE SEQUENCE [LARGE SCALE GENOMIC DNA]</scope>
    <source>
        <strain evidence="2">SpSt-618</strain>
        <strain evidence="3">SpSt-657</strain>
    </source>
</reference>
<name>A0A7J3I912_9CREN</name>
<organism evidence="2">
    <name type="scientific">Ignisphaera aggregans</name>
    <dbReference type="NCBI Taxonomy" id="334771"/>
    <lineage>
        <taxon>Archaea</taxon>
        <taxon>Thermoproteota</taxon>
        <taxon>Thermoprotei</taxon>
        <taxon>Desulfurococcales</taxon>
        <taxon>Desulfurococcaceae</taxon>
        <taxon>Ignisphaera</taxon>
    </lineage>
</organism>
<evidence type="ECO:0000313" key="2">
    <source>
        <dbReference type="EMBL" id="HGN37097.1"/>
    </source>
</evidence>
<dbReference type="InterPro" id="IPR041043">
    <property type="entry name" value="DUF5622"/>
</dbReference>
<dbReference type="Pfam" id="PF18533">
    <property type="entry name" value="DUF5622"/>
    <property type="match status" value="1"/>
</dbReference>
<gene>
    <name evidence="2" type="ORF">ENT87_06085</name>
    <name evidence="3" type="ORF">ENU30_07105</name>
</gene>
<dbReference type="EMBL" id="DTAI01000178">
    <property type="protein sequence ID" value="HGN37097.1"/>
    <property type="molecule type" value="Genomic_DNA"/>
</dbReference>
<dbReference type="EMBL" id="DTBZ01000132">
    <property type="protein sequence ID" value="HGQ18720.1"/>
    <property type="molecule type" value="Genomic_DNA"/>
</dbReference>
<feature type="domain" description="DUF5622" evidence="1">
    <location>
        <begin position="3"/>
        <end position="65"/>
    </location>
</feature>
<accession>A0A7J3I912</accession>
<dbReference type="Gene3D" id="3.30.160.830">
    <property type="match status" value="1"/>
</dbReference>
<evidence type="ECO:0000259" key="1">
    <source>
        <dbReference type="Pfam" id="PF18533"/>
    </source>
</evidence>
<dbReference type="AlphaFoldDB" id="A0A7J3I912"/>
<proteinExistence type="predicted"/>
<evidence type="ECO:0000313" key="3">
    <source>
        <dbReference type="EMBL" id="HGQ18720.1"/>
    </source>
</evidence>
<sequence length="67" mass="7786">MTLKHGKYVYIERGDGYYIKARVLKSREDESSKYVIIGPKLRKPPANATILKESQLPNNTKEKLYMI</sequence>